<dbReference type="SMART" id="SM00066">
    <property type="entry name" value="GAL4"/>
    <property type="match status" value="1"/>
</dbReference>
<comment type="subcellular location">
    <subcellularLocation>
        <location evidence="1">Nucleus membrane</location>
        <topology evidence="1">Multi-pass membrane protein</topology>
    </subcellularLocation>
    <subcellularLocation>
        <location evidence="2">Nucleus</location>
        <location evidence="2">Nuclear pore complex</location>
    </subcellularLocation>
</comment>
<feature type="compositionally biased region" description="Polar residues" evidence="13">
    <location>
        <begin position="840"/>
        <end position="851"/>
    </location>
</feature>
<evidence type="ECO:0000256" key="1">
    <source>
        <dbReference type="ARBA" id="ARBA00004232"/>
    </source>
</evidence>
<comment type="similarity">
    <text evidence="3">Belongs to the NDC1 family.</text>
</comment>
<dbReference type="GO" id="GO:0070631">
    <property type="term" value="P:spindle pole body localization"/>
    <property type="evidence" value="ECO:0007669"/>
    <property type="project" value="TreeGrafter"/>
</dbReference>
<feature type="compositionally biased region" description="Polar residues" evidence="13">
    <location>
        <begin position="1070"/>
        <end position="1082"/>
    </location>
</feature>
<dbReference type="InterPro" id="IPR001138">
    <property type="entry name" value="Zn2Cys6_DnaBD"/>
</dbReference>
<evidence type="ECO:0000256" key="8">
    <source>
        <dbReference type="ARBA" id="ARBA00022989"/>
    </source>
</evidence>
<evidence type="ECO:0000256" key="4">
    <source>
        <dbReference type="ARBA" id="ARBA00022448"/>
    </source>
</evidence>
<dbReference type="EMBL" id="DF196767">
    <property type="protein sequence ID" value="GAC71166.1"/>
    <property type="molecule type" value="Genomic_DNA"/>
</dbReference>
<feature type="transmembrane region" description="Helical" evidence="14">
    <location>
        <begin position="214"/>
        <end position="233"/>
    </location>
</feature>
<evidence type="ECO:0000256" key="10">
    <source>
        <dbReference type="ARBA" id="ARBA00023132"/>
    </source>
</evidence>
<feature type="compositionally biased region" description="Low complexity" evidence="13">
    <location>
        <begin position="415"/>
        <end position="446"/>
    </location>
</feature>
<gene>
    <name evidence="16" type="ORF">PANT_1c00032</name>
</gene>
<feature type="region of interest" description="Disordered" evidence="13">
    <location>
        <begin position="1904"/>
        <end position="1937"/>
    </location>
</feature>
<feature type="region of interest" description="Disordered" evidence="13">
    <location>
        <begin position="757"/>
        <end position="778"/>
    </location>
</feature>
<feature type="domain" description="Zn(2)-C6 fungal-type" evidence="15">
    <location>
        <begin position="1119"/>
        <end position="1201"/>
    </location>
</feature>
<feature type="region of interest" description="Disordered" evidence="13">
    <location>
        <begin position="1146"/>
        <end position="1178"/>
    </location>
</feature>
<dbReference type="GO" id="GO:0015031">
    <property type="term" value="P:protein transport"/>
    <property type="evidence" value="ECO:0007669"/>
    <property type="project" value="UniProtKB-KW"/>
</dbReference>
<evidence type="ECO:0000256" key="12">
    <source>
        <dbReference type="ARBA" id="ARBA00023242"/>
    </source>
</evidence>
<dbReference type="GO" id="GO:0000981">
    <property type="term" value="F:DNA-binding transcription factor activity, RNA polymerase II-specific"/>
    <property type="evidence" value="ECO:0007669"/>
    <property type="project" value="InterPro"/>
</dbReference>
<evidence type="ECO:0000256" key="5">
    <source>
        <dbReference type="ARBA" id="ARBA00022692"/>
    </source>
</evidence>
<keyword evidence="9" id="KW-0811">Translocation</keyword>
<feature type="compositionally biased region" description="Low complexity" evidence="13">
    <location>
        <begin position="859"/>
        <end position="872"/>
    </location>
</feature>
<feature type="region of interest" description="Disordered" evidence="13">
    <location>
        <begin position="413"/>
        <end position="446"/>
    </location>
</feature>
<feature type="region of interest" description="Disordered" evidence="13">
    <location>
        <begin position="1612"/>
        <end position="1635"/>
    </location>
</feature>
<dbReference type="GO" id="GO:0030674">
    <property type="term" value="F:protein-macromolecule adaptor activity"/>
    <property type="evidence" value="ECO:0007669"/>
    <property type="project" value="TreeGrafter"/>
</dbReference>
<keyword evidence="8 14" id="KW-1133">Transmembrane helix</keyword>
<proteinExistence type="inferred from homology"/>
<dbReference type="Gene3D" id="4.10.240.10">
    <property type="entry name" value="Zn(2)-C6 fungal-type DNA-binding domain"/>
    <property type="match status" value="1"/>
</dbReference>
<feature type="transmembrane region" description="Helical" evidence="14">
    <location>
        <begin position="58"/>
        <end position="77"/>
    </location>
</feature>
<keyword evidence="11 14" id="KW-0472">Membrane</keyword>
<evidence type="ECO:0000259" key="15">
    <source>
        <dbReference type="SMART" id="SM00066"/>
    </source>
</evidence>
<name>M9LIV0_PSEA3</name>
<evidence type="ECO:0000256" key="6">
    <source>
        <dbReference type="ARBA" id="ARBA00022816"/>
    </source>
</evidence>
<evidence type="ECO:0000256" key="13">
    <source>
        <dbReference type="SAM" id="MobiDB-lite"/>
    </source>
</evidence>
<organism evidence="16 17">
    <name type="scientific">Pseudozyma antarctica (strain T-34)</name>
    <name type="common">Yeast</name>
    <name type="synonym">Candida antarctica</name>
    <dbReference type="NCBI Taxonomy" id="1151754"/>
    <lineage>
        <taxon>Eukaryota</taxon>
        <taxon>Fungi</taxon>
        <taxon>Dikarya</taxon>
        <taxon>Basidiomycota</taxon>
        <taxon>Ustilaginomycotina</taxon>
        <taxon>Ustilaginomycetes</taxon>
        <taxon>Ustilaginales</taxon>
        <taxon>Ustilaginaceae</taxon>
        <taxon>Moesziomyces</taxon>
    </lineage>
</organism>
<dbReference type="OrthoDB" id="2549347at2759"/>
<feature type="compositionally biased region" description="Low complexity" evidence="13">
    <location>
        <begin position="1912"/>
        <end position="1935"/>
    </location>
</feature>
<feature type="region of interest" description="Disordered" evidence="13">
    <location>
        <begin position="799"/>
        <end position="936"/>
    </location>
</feature>
<dbReference type="GO" id="GO:0008270">
    <property type="term" value="F:zinc ion binding"/>
    <property type="evidence" value="ECO:0007669"/>
    <property type="project" value="InterPro"/>
</dbReference>
<dbReference type="Proteomes" id="UP000011976">
    <property type="component" value="Unassembled WGS sequence"/>
</dbReference>
<keyword evidence="4" id="KW-0813">Transport</keyword>
<dbReference type="GO" id="GO:0051028">
    <property type="term" value="P:mRNA transport"/>
    <property type="evidence" value="ECO:0007669"/>
    <property type="project" value="UniProtKB-KW"/>
</dbReference>
<evidence type="ECO:0000256" key="3">
    <source>
        <dbReference type="ARBA" id="ARBA00005760"/>
    </source>
</evidence>
<keyword evidence="7" id="KW-0653">Protein transport</keyword>
<dbReference type="Pfam" id="PF09531">
    <property type="entry name" value="Ndc1_Nup"/>
    <property type="match status" value="1"/>
</dbReference>
<feature type="compositionally biased region" description="Low complexity" evidence="13">
    <location>
        <begin position="1088"/>
        <end position="1106"/>
    </location>
</feature>
<evidence type="ECO:0000256" key="11">
    <source>
        <dbReference type="ARBA" id="ARBA00023136"/>
    </source>
</evidence>
<evidence type="ECO:0000256" key="7">
    <source>
        <dbReference type="ARBA" id="ARBA00022927"/>
    </source>
</evidence>
<dbReference type="GO" id="GO:0006999">
    <property type="term" value="P:nuclear pore organization"/>
    <property type="evidence" value="ECO:0007669"/>
    <property type="project" value="TreeGrafter"/>
</dbReference>
<dbReference type="PANTHER" id="PTHR13269:SF6">
    <property type="entry name" value="NUCLEOPORIN NDC1"/>
    <property type="match status" value="1"/>
</dbReference>
<evidence type="ECO:0000313" key="16">
    <source>
        <dbReference type="EMBL" id="GAC71166.1"/>
    </source>
</evidence>
<feature type="region of interest" description="Disordered" evidence="13">
    <location>
        <begin position="1008"/>
        <end position="1030"/>
    </location>
</feature>
<evidence type="ECO:0000313" key="17">
    <source>
        <dbReference type="Proteomes" id="UP000011976"/>
    </source>
</evidence>
<dbReference type="GO" id="GO:0031965">
    <property type="term" value="C:nuclear membrane"/>
    <property type="evidence" value="ECO:0007669"/>
    <property type="project" value="UniProtKB-SubCell"/>
</dbReference>
<sequence length="2103" mass="226165">MPSSLASIPQAQLPSKYRNVVKLALQPRQTRAFVLAAITWHLCLCAALFGTVRMVVSPSTLVVSAASFGTAILPLLARRKRGCARITSAPPKTPSSRAAQLAAALAHAGSGRAVTQHTAAFVVLALGYTTLLTARTEGWAPQIWVESHAAFYLNERFLYLLGHSALLGAVYTVVFRCLPSPDTTALPAFDAKILTRDARVTIKDRVVALASSRLPLALVAATLASITSVVVYAAVRVRVWSSVLLVVGSRGLLRRLLVPSFRVEFGTLEVGVRTTLFSVAAVCAVETAYVLLDVYLTHPLVALSKYARNPTRMLVDGIEEPLVFFASHAFAELARLSAQDGEVRAAVYRDVNSDATAWIQIRDRCLKLLEEQKQFVARRGVVEAAKPAAPAAAQQAPQQQNAAQPTRTIWDQLASGQSTPSSSASPAQTGRTAPTTAAAAAGAGKAPSPAPVVSIANASRLAHALVSTAWRLVPSDAKHVLFGPRRRQLLLGDSPASDAASIVGRDAQRTVGAVVALKSLLCHSLAEDAYGVVQKDIRRVLVALVELDCEIRRMGLELEQRARDIDEQLAKQQAAEPNTQAAARSEYQQQLSMAWSSSGAESVDTALTAAMREILDTFAKFDLQLGTRLEVQLAECLGSSGRASICNQAQAARQTVGNADWARLERLSCWWSSPHFQTDSAAAFPLQPHTALMPALNSPGLGLRRLGQRRLALPGPAFPRIDGEWAGGCSARLARTAAAAAAAAAAALSLYHHPPRRHSHPLHLASSPSSARRDLRNRPRSHVYCTSLLLHRWDLTPPHSSSHIHPLHAQHPPAPSSRRGSSHDTMFRQHFQYNGRDDPSQQLHPPHQQKSQPNHQREPLQQQQQQQQPFQPHAHMSNQAPSGHHDPFAFQPPSFDPAASTMQPAQSAFASSSTSAHSAPMAPPTMPPPSSQPFAMDHAMFGDVFMPPRPKQLRPSEATRTYLNTFEDLIAEAYIAGQNLDEPFYSIAPSGIELPTDASTSLDLNTIPAHASEPTNAPPQPAADTRPDSLDSFAFIGKQSSADSDTFDSAAAILDDAGFTRFSELNDDNTNNAADPLSNNADAQHGIASASGSDGTGQGTSASAAANKDGIPPRRRTRRRQNISCDQCRASKRGCDFQLRLDADGNDLASDQPAAGNAGDKRKLSDAGQEGGPGGSKLVCSNCQRRGIECTTNFADSVRESKQAANVTPDIPVQGSKKRAISDDSSENGMRSKSVSSDASSPSAHSHESRDQLIRALQNRNESQMLSTSGQNFRFAMRADSLLLTTNRMRLYVHTVEPGANLWLSRACSPLRTDGDLGAYIRSAIGLDALNLSQRLWASWHVDVPSTRKEHQPNLFYLVYGLDHLGGEMGVWGEKPQQLPIPDASEMRGPGPAHEASAQIQDIFIDMLGMGPGGWRRSKRDLMIDEAVKACMLAYACQFRLDDEMTSSSADAASQKAVDGKHYRDAHDRIATAAWKRARSLILQLAPRRSCRIAYGLFLFGVTAPPPGALAEGGARSGADAAEDAAFALETASRHLEWFVMRCRDLVRTVDKAVKNPLLNGNAEVIKHQRIASDLMGLAESLGWFGLLIDTVTHVSQGRRSSMREDNLVYQSTGIGSGTDPGVPVPSPGSANSPPDRTAEALFALQDTINLLPSRQAPPGAFPGTSETYMHEENEADGTFQVDTEMSRRIMERAACARDLIPALLRNPGALANAIPFDVLIGAQDPDVGRPGGSIININNPGGGLNEQVVLLGVAWGTAVEVYIWRRVGMLQAATEALLATTDPVQALIAGGGSIVTEKVEKMVMNVLEAIRLFHNIFDGLIARALDEFVHLSRQARTMLSFFVIHIHLGVLHFTQLAKRIEQRELELIQAFNAAHAASAASPPKTASSASNVNLSFSPLTVNSPQVGGLTSPTPSAGAQGSGSSNGSPPSTTNQQLRSVMLHSSVERRIVGRAAALGMSHMAALINTECAKLEQATRIGRLSPKPQDGKSRKGSFYGPPQQADDFTPIEDSASAPWRHPYPAMVADALQLSSQQLHDEIWDQLIAVPRNDAELRLLMDNFNVLLEGFGRMLHAVPGLGSYKQVLTDLENARDTAAFVATQNG</sequence>
<feature type="transmembrane region" description="Helical" evidence="14">
    <location>
        <begin position="270"/>
        <end position="292"/>
    </location>
</feature>
<dbReference type="InterPro" id="IPR019049">
    <property type="entry name" value="Nucleoporin_prot_Ndc1/Nup"/>
</dbReference>
<protein>
    <recommendedName>
        <fullName evidence="15">Zn(2)-C6 fungal-type domain-containing protein</fullName>
    </recommendedName>
</protein>
<dbReference type="SUPFAM" id="SSF57701">
    <property type="entry name" value="Zn2/Cys6 DNA-binding domain"/>
    <property type="match status" value="1"/>
</dbReference>
<feature type="region of interest" description="Disordered" evidence="13">
    <location>
        <begin position="1201"/>
        <end position="1251"/>
    </location>
</feature>
<feature type="compositionally biased region" description="Pro residues" evidence="13">
    <location>
        <begin position="921"/>
        <end position="931"/>
    </location>
</feature>
<keyword evidence="5 14" id="KW-0812">Transmembrane</keyword>
<keyword evidence="10" id="KW-0906">Nuclear pore complex</keyword>
<dbReference type="STRING" id="1151754.M9LIV0"/>
<accession>M9LIV0</accession>
<dbReference type="GO" id="GO:0005816">
    <property type="term" value="C:spindle pole body"/>
    <property type="evidence" value="ECO:0007669"/>
    <property type="project" value="TreeGrafter"/>
</dbReference>
<keyword evidence="12" id="KW-0539">Nucleus</keyword>
<feature type="compositionally biased region" description="Low complexity" evidence="13">
    <location>
        <begin position="904"/>
        <end position="920"/>
    </location>
</feature>
<evidence type="ECO:0000256" key="9">
    <source>
        <dbReference type="ARBA" id="ARBA00023010"/>
    </source>
</evidence>
<feature type="region of interest" description="Disordered" evidence="13">
    <location>
        <begin position="1070"/>
        <end position="1123"/>
    </location>
</feature>
<dbReference type="InterPro" id="IPR036864">
    <property type="entry name" value="Zn2-C6_fun-type_DNA-bd_sf"/>
</dbReference>
<reference evidence="17" key="1">
    <citation type="journal article" date="2013" name="Genome Announc.">
        <title>Genome sequence of the basidiomycetous yeast Pseudozyma antarctica T-34, a producer of the glycolipid biosurfactants mannosylerythritol lipids.</title>
        <authorList>
            <person name="Morita T."/>
            <person name="Koike H."/>
            <person name="Koyama Y."/>
            <person name="Hagiwara H."/>
            <person name="Ito E."/>
            <person name="Fukuoka T."/>
            <person name="Imura T."/>
            <person name="Machida M."/>
            <person name="Kitamoto D."/>
        </authorList>
    </citation>
    <scope>NUCLEOTIDE SEQUENCE [LARGE SCALE GENOMIC DNA]</scope>
    <source>
        <strain evidence="17">T-34</strain>
    </source>
</reference>
<evidence type="ECO:0000256" key="2">
    <source>
        <dbReference type="ARBA" id="ARBA00004567"/>
    </source>
</evidence>
<dbReference type="PANTHER" id="PTHR13269">
    <property type="entry name" value="NUCLEOPORIN NDC1"/>
    <property type="match status" value="1"/>
</dbReference>
<keyword evidence="6" id="KW-0509">mRNA transport</keyword>
<feature type="compositionally biased region" description="Low complexity" evidence="13">
    <location>
        <begin position="1232"/>
        <end position="1244"/>
    </location>
</feature>
<feature type="region of interest" description="Disordered" evidence="13">
    <location>
        <begin position="1977"/>
        <end position="2004"/>
    </location>
</feature>
<evidence type="ECO:0000256" key="14">
    <source>
        <dbReference type="SAM" id="Phobius"/>
    </source>
</evidence>
<dbReference type="GO" id="GO:0070762">
    <property type="term" value="C:nuclear pore transmembrane ring"/>
    <property type="evidence" value="ECO:0007669"/>
    <property type="project" value="TreeGrafter"/>
</dbReference>
<feature type="transmembrane region" description="Helical" evidence="14">
    <location>
        <begin position="32"/>
        <end position="52"/>
    </location>
</feature>